<organism evidence="2 3">
    <name type="scientific">Methylophaga sulfidovorans</name>
    <dbReference type="NCBI Taxonomy" id="45496"/>
    <lineage>
        <taxon>Bacteria</taxon>
        <taxon>Pseudomonadati</taxon>
        <taxon>Pseudomonadota</taxon>
        <taxon>Gammaproteobacteria</taxon>
        <taxon>Thiotrichales</taxon>
        <taxon>Piscirickettsiaceae</taxon>
        <taxon>Methylophaga</taxon>
    </lineage>
</organism>
<evidence type="ECO:0000256" key="1">
    <source>
        <dbReference type="SAM" id="Phobius"/>
    </source>
</evidence>
<feature type="transmembrane region" description="Helical" evidence="1">
    <location>
        <begin position="23"/>
        <end position="44"/>
    </location>
</feature>
<keyword evidence="3" id="KW-1185">Reference proteome</keyword>
<dbReference type="STRING" id="45496.SAMN04488079_11762"/>
<gene>
    <name evidence="2" type="ORF">SAMN04488079_11762</name>
</gene>
<feature type="transmembrane region" description="Helical" evidence="1">
    <location>
        <begin position="135"/>
        <end position="153"/>
    </location>
</feature>
<dbReference type="Proteomes" id="UP000198924">
    <property type="component" value="Unassembled WGS sequence"/>
</dbReference>
<dbReference type="InterPro" id="IPR021529">
    <property type="entry name" value="DUF2798"/>
</dbReference>
<dbReference type="OrthoDB" id="8481133at2"/>
<accession>A0A1I4B5N6</accession>
<keyword evidence="1" id="KW-0472">Membrane</keyword>
<dbReference type="EMBL" id="FOSH01000017">
    <property type="protein sequence ID" value="SFK64178.1"/>
    <property type="molecule type" value="Genomic_DNA"/>
</dbReference>
<dbReference type="RefSeq" id="WP_091715423.1">
    <property type="nucleotide sequence ID" value="NZ_FOSH01000017.1"/>
</dbReference>
<evidence type="ECO:0000313" key="3">
    <source>
        <dbReference type="Proteomes" id="UP000198924"/>
    </source>
</evidence>
<proteinExistence type="predicted"/>
<sequence length="163" mass="17359">MTAVAPRVIGQSSSRNRPTYQKVAIIAFIVITISGTLTGIMTFVNGDGNESFLHQWTSAFVFASLIALPIGIIVMSLVSQLIHALLSSATDHFKNLIIGIVMALLMESAMAASTAVSQVGLSNLNQLTAEWSQNFIAAIPVGLVIAILMTLVVKPKLQAFMKS</sequence>
<dbReference type="AlphaFoldDB" id="A0A1I4B5N6"/>
<keyword evidence="1" id="KW-0812">Transmembrane</keyword>
<reference evidence="3" key="1">
    <citation type="submission" date="2016-10" db="EMBL/GenBank/DDBJ databases">
        <authorList>
            <person name="Varghese N."/>
            <person name="Submissions S."/>
        </authorList>
    </citation>
    <scope>NUCLEOTIDE SEQUENCE [LARGE SCALE GENOMIC DNA]</scope>
    <source>
        <strain evidence="3">DSM 11578</strain>
    </source>
</reference>
<evidence type="ECO:0000313" key="2">
    <source>
        <dbReference type="EMBL" id="SFK64178.1"/>
    </source>
</evidence>
<evidence type="ECO:0008006" key="4">
    <source>
        <dbReference type="Google" id="ProtNLM"/>
    </source>
</evidence>
<name>A0A1I4B5N6_9GAMM</name>
<feature type="transmembrane region" description="Helical" evidence="1">
    <location>
        <begin position="96"/>
        <end position="115"/>
    </location>
</feature>
<feature type="transmembrane region" description="Helical" evidence="1">
    <location>
        <begin position="56"/>
        <end position="84"/>
    </location>
</feature>
<protein>
    <recommendedName>
        <fullName evidence="4">DUF2798 domain-containing protein</fullName>
    </recommendedName>
</protein>
<keyword evidence="1" id="KW-1133">Transmembrane helix</keyword>
<dbReference type="Pfam" id="PF11391">
    <property type="entry name" value="DUF2798"/>
    <property type="match status" value="1"/>
</dbReference>